<accession>A0A0Z8E873</accession>
<evidence type="ECO:0000259" key="2">
    <source>
        <dbReference type="Pfam" id="PF13439"/>
    </source>
</evidence>
<organism evidence="3 4">
    <name type="scientific">Streptococcus suis</name>
    <dbReference type="NCBI Taxonomy" id="1307"/>
    <lineage>
        <taxon>Bacteria</taxon>
        <taxon>Bacillati</taxon>
        <taxon>Bacillota</taxon>
        <taxon>Bacilli</taxon>
        <taxon>Lactobacillales</taxon>
        <taxon>Streptococcaceae</taxon>
        <taxon>Streptococcus</taxon>
    </lineage>
</organism>
<dbReference type="SUPFAM" id="SSF53756">
    <property type="entry name" value="UDP-Glycosyltransferase/glycogen phosphorylase"/>
    <property type="match status" value="1"/>
</dbReference>
<name>A0A0Z8E873_STRSU</name>
<dbReference type="AlphaFoldDB" id="A0A0Z8E873"/>
<evidence type="ECO:0000313" key="4">
    <source>
        <dbReference type="Proteomes" id="UP000072794"/>
    </source>
</evidence>
<dbReference type="EMBL" id="FIHA01000002">
    <property type="protein sequence ID" value="CYU57321.1"/>
    <property type="molecule type" value="Genomic_DNA"/>
</dbReference>
<sequence>MIKVLHYTPGFHGGGIESRLLDWYRNMDREKVQFFLIKLNQIDNTEDIKEFLSLGGKFFNLPPFNLTTGLRLEKMIYNIIVEEKIDIVHVHDTNSGLFALKAAKRANVKCRILHSRTTNFLPNEKNKIIKQAFMKIAPKFATDYFACSFNAGIWGCGKNNADEIVVIKNGIQDDRYQYNSAIRMSIRKELGIENKFVVGTVSRLSPQKNIPFLIKIFNDYYKIDNNSILLIVGGGDEQSVIDEINNYPEIKNNVIIAGPKKNIWDYYMAMDIFCGTSFYEGFGTTAIEAQASGLPTLLSQGFPAEIEVTNFVRRLDIVDTEEWIRNIKEFKNERYSESGIKSIAAYGYSAKKVAKDLENFYLEHYNEFN</sequence>
<dbReference type="Gene3D" id="3.40.50.2000">
    <property type="entry name" value="Glycogen Phosphorylase B"/>
    <property type="match status" value="2"/>
</dbReference>
<dbReference type="InterPro" id="IPR050194">
    <property type="entry name" value="Glycosyltransferase_grp1"/>
</dbReference>
<proteinExistence type="predicted"/>
<dbReference type="InterPro" id="IPR028098">
    <property type="entry name" value="Glyco_trans_4-like_N"/>
</dbReference>
<feature type="domain" description="Glycosyltransferase subfamily 4-like N-terminal" evidence="2">
    <location>
        <begin position="14"/>
        <end position="175"/>
    </location>
</feature>
<dbReference type="PANTHER" id="PTHR45947:SF3">
    <property type="entry name" value="SULFOQUINOVOSYL TRANSFERASE SQD2"/>
    <property type="match status" value="1"/>
</dbReference>
<dbReference type="GO" id="GO:0103011">
    <property type="term" value="F:mannosylfructose-phosphate synthase activity"/>
    <property type="evidence" value="ECO:0007669"/>
    <property type="project" value="UniProtKB-EC"/>
</dbReference>
<protein>
    <submittedName>
        <fullName evidence="3">Capsular polysaccharide biosynthesis protein Cps4H</fullName>
        <ecNumber evidence="3">2.4.1.246</ecNumber>
    </submittedName>
</protein>
<dbReference type="PANTHER" id="PTHR45947">
    <property type="entry name" value="SULFOQUINOVOSYL TRANSFERASE SQD2"/>
    <property type="match status" value="1"/>
</dbReference>
<evidence type="ECO:0000313" key="3">
    <source>
        <dbReference type="EMBL" id="CYU57321.1"/>
    </source>
</evidence>
<evidence type="ECO:0000259" key="1">
    <source>
        <dbReference type="Pfam" id="PF00534"/>
    </source>
</evidence>
<dbReference type="Proteomes" id="UP000072794">
    <property type="component" value="Unassembled WGS sequence"/>
</dbReference>
<dbReference type="InterPro" id="IPR001296">
    <property type="entry name" value="Glyco_trans_1"/>
</dbReference>
<dbReference type="Pfam" id="PF13439">
    <property type="entry name" value="Glyco_transf_4"/>
    <property type="match status" value="1"/>
</dbReference>
<keyword evidence="3" id="KW-0328">Glycosyltransferase</keyword>
<gene>
    <name evidence="3" type="primary">mfpsA</name>
    <name evidence="3" type="ORF">ERS132414_00157</name>
</gene>
<reference evidence="3 4" key="1">
    <citation type="submission" date="2016-02" db="EMBL/GenBank/DDBJ databases">
        <authorList>
            <consortium name="Pathogen Informatics"/>
        </authorList>
    </citation>
    <scope>NUCLEOTIDE SEQUENCE [LARGE SCALE GENOMIC DNA]</scope>
    <source>
        <strain evidence="3 4">LSS52</strain>
    </source>
</reference>
<dbReference type="EC" id="2.4.1.246" evidence="3"/>
<dbReference type="Pfam" id="PF00534">
    <property type="entry name" value="Glycos_transf_1"/>
    <property type="match status" value="1"/>
</dbReference>
<keyword evidence="3" id="KW-0808">Transferase</keyword>
<feature type="domain" description="Glycosyl transferase family 1" evidence="1">
    <location>
        <begin position="186"/>
        <end position="334"/>
    </location>
</feature>